<proteinExistence type="predicted"/>
<gene>
    <name evidence="1" type="ORF">M0R45_001823</name>
</gene>
<organism evidence="1 2">
    <name type="scientific">Rubus argutus</name>
    <name type="common">Southern blackberry</name>
    <dbReference type="NCBI Taxonomy" id="59490"/>
    <lineage>
        <taxon>Eukaryota</taxon>
        <taxon>Viridiplantae</taxon>
        <taxon>Streptophyta</taxon>
        <taxon>Embryophyta</taxon>
        <taxon>Tracheophyta</taxon>
        <taxon>Spermatophyta</taxon>
        <taxon>Magnoliopsida</taxon>
        <taxon>eudicotyledons</taxon>
        <taxon>Gunneridae</taxon>
        <taxon>Pentapetalae</taxon>
        <taxon>rosids</taxon>
        <taxon>fabids</taxon>
        <taxon>Rosales</taxon>
        <taxon>Rosaceae</taxon>
        <taxon>Rosoideae</taxon>
        <taxon>Rosoideae incertae sedis</taxon>
        <taxon>Rubus</taxon>
    </lineage>
</organism>
<dbReference type="AlphaFoldDB" id="A0AAW1VJK1"/>
<dbReference type="EMBL" id="JBEDUW010000269">
    <property type="protein sequence ID" value="KAK9901953.1"/>
    <property type="molecule type" value="Genomic_DNA"/>
</dbReference>
<keyword evidence="2" id="KW-1185">Reference proteome</keyword>
<protein>
    <submittedName>
        <fullName evidence="1">Uncharacterized protein</fullName>
    </submittedName>
</protein>
<dbReference type="Proteomes" id="UP001457282">
    <property type="component" value="Unassembled WGS sequence"/>
</dbReference>
<evidence type="ECO:0000313" key="2">
    <source>
        <dbReference type="Proteomes" id="UP001457282"/>
    </source>
</evidence>
<name>A0AAW1VJK1_RUBAR</name>
<reference evidence="1 2" key="1">
    <citation type="journal article" date="2023" name="G3 (Bethesda)">
        <title>A chromosome-length genome assembly and annotation of blackberry (Rubus argutus, cv. 'Hillquist').</title>
        <authorList>
            <person name="Bruna T."/>
            <person name="Aryal R."/>
            <person name="Dudchenko O."/>
            <person name="Sargent D.J."/>
            <person name="Mead D."/>
            <person name="Buti M."/>
            <person name="Cavallini A."/>
            <person name="Hytonen T."/>
            <person name="Andres J."/>
            <person name="Pham M."/>
            <person name="Weisz D."/>
            <person name="Mascagni F."/>
            <person name="Usai G."/>
            <person name="Natali L."/>
            <person name="Bassil N."/>
            <person name="Fernandez G.E."/>
            <person name="Lomsadze A."/>
            <person name="Armour M."/>
            <person name="Olukolu B."/>
            <person name="Poorten T."/>
            <person name="Britton C."/>
            <person name="Davik J."/>
            <person name="Ashrafi H."/>
            <person name="Aiden E.L."/>
            <person name="Borodovsky M."/>
            <person name="Worthington M."/>
        </authorList>
    </citation>
    <scope>NUCLEOTIDE SEQUENCE [LARGE SCALE GENOMIC DNA]</scope>
    <source>
        <strain evidence="1">PI 553951</strain>
    </source>
</reference>
<accession>A0AAW1VJK1</accession>
<comment type="caution">
    <text evidence="1">The sequence shown here is derived from an EMBL/GenBank/DDBJ whole genome shotgun (WGS) entry which is preliminary data.</text>
</comment>
<evidence type="ECO:0000313" key="1">
    <source>
        <dbReference type="EMBL" id="KAK9901953.1"/>
    </source>
</evidence>
<sequence length="310" mass="34539">MGFVDISPLSCRGNQSLGNSRMSGPITWVTGLVYQAQGKYEKAAAHFTHLLQNEDSLSSLGSDGVTYDEGEYQAAWACLGLTPKSSSDLTLDPKLALQRSEQMLLQQCFCRMRRSFKSYSKALYELVKFGPQTRELTIGKPFKQLSQRSYIELLWGKHHDFLISNLQYEGILMHAEKNLEDALTNLWSFVSPVIVSSPSIVSDADNSILKAKACLKLSNWLKQIYSDSRLDGIIIKIRSDFDMANSSSPSRGGPSFVDEILSSKPPLGSIIEEIVGTATKLSLLHLCPTMGQTLDFLRLLVYLVRPENLF</sequence>